<evidence type="ECO:0000256" key="4">
    <source>
        <dbReference type="ARBA" id="ARBA00023242"/>
    </source>
</evidence>
<dbReference type="InterPro" id="IPR036638">
    <property type="entry name" value="HLH_DNA-bd_sf"/>
</dbReference>
<gene>
    <name evidence="7" type="ORF">OLEA9_A000778</name>
</gene>
<dbReference type="Gene3D" id="4.10.280.10">
    <property type="entry name" value="Helix-loop-helix DNA-binding domain"/>
    <property type="match status" value="1"/>
</dbReference>
<dbReference type="CDD" id="cd11445">
    <property type="entry name" value="bHLH_AtPIF_like"/>
    <property type="match status" value="1"/>
</dbReference>
<dbReference type="InterPro" id="IPR047265">
    <property type="entry name" value="PIF1-like_bHLH"/>
</dbReference>
<protein>
    <submittedName>
        <fullName evidence="7">Transcription factor PIF4 isoform X2</fullName>
    </submittedName>
</protein>
<dbReference type="GO" id="GO:0005634">
    <property type="term" value="C:nucleus"/>
    <property type="evidence" value="ECO:0007669"/>
    <property type="project" value="UniProtKB-SubCell"/>
</dbReference>
<organism evidence="7 8">
    <name type="scientific">Olea europaea subsp. europaea</name>
    <dbReference type="NCBI Taxonomy" id="158383"/>
    <lineage>
        <taxon>Eukaryota</taxon>
        <taxon>Viridiplantae</taxon>
        <taxon>Streptophyta</taxon>
        <taxon>Embryophyta</taxon>
        <taxon>Tracheophyta</taxon>
        <taxon>Spermatophyta</taxon>
        <taxon>Magnoliopsida</taxon>
        <taxon>eudicotyledons</taxon>
        <taxon>Gunneridae</taxon>
        <taxon>Pentapetalae</taxon>
        <taxon>asterids</taxon>
        <taxon>lamiids</taxon>
        <taxon>Lamiales</taxon>
        <taxon>Oleaceae</taxon>
        <taxon>Oleeae</taxon>
        <taxon>Olea</taxon>
    </lineage>
</organism>
<dbReference type="PANTHER" id="PTHR46807:SF7">
    <property type="entry name" value="BHLH DOMAIN-CONTAINING PROTEIN"/>
    <property type="match status" value="1"/>
</dbReference>
<evidence type="ECO:0000256" key="5">
    <source>
        <dbReference type="SAM" id="MobiDB-lite"/>
    </source>
</evidence>
<dbReference type="GO" id="GO:0003700">
    <property type="term" value="F:DNA-binding transcription factor activity"/>
    <property type="evidence" value="ECO:0007669"/>
    <property type="project" value="InterPro"/>
</dbReference>
<keyword evidence="3" id="KW-0804">Transcription</keyword>
<evidence type="ECO:0000256" key="1">
    <source>
        <dbReference type="ARBA" id="ARBA00004123"/>
    </source>
</evidence>
<dbReference type="PANTHER" id="PTHR46807">
    <property type="entry name" value="TRANSCRIPTION FACTOR PIF3"/>
    <property type="match status" value="1"/>
</dbReference>
<accession>A0A8S0S2M1</accession>
<evidence type="ECO:0000256" key="3">
    <source>
        <dbReference type="ARBA" id="ARBA00023163"/>
    </source>
</evidence>
<dbReference type="SUPFAM" id="SSF47459">
    <property type="entry name" value="HLH, helix-loop-helix DNA-binding domain"/>
    <property type="match status" value="1"/>
</dbReference>
<feature type="compositionally biased region" description="Acidic residues" evidence="5">
    <location>
        <begin position="44"/>
        <end position="57"/>
    </location>
</feature>
<dbReference type="OrthoDB" id="690068at2759"/>
<dbReference type="AlphaFoldDB" id="A0A8S0S2M1"/>
<reference evidence="7 8" key="1">
    <citation type="submission" date="2019-12" db="EMBL/GenBank/DDBJ databases">
        <authorList>
            <person name="Alioto T."/>
            <person name="Alioto T."/>
            <person name="Gomez Garrido J."/>
        </authorList>
    </citation>
    <scope>NUCLEOTIDE SEQUENCE [LARGE SCALE GENOMIC DNA]</scope>
</reference>
<feature type="domain" description="BHLH" evidence="6">
    <location>
        <begin position="74"/>
        <end position="123"/>
    </location>
</feature>
<keyword evidence="2" id="KW-0805">Transcription regulation</keyword>
<dbReference type="Proteomes" id="UP000594638">
    <property type="component" value="Unassembled WGS sequence"/>
</dbReference>
<proteinExistence type="predicted"/>
<comment type="caution">
    <text evidence="7">The sequence shown here is derived from an EMBL/GenBank/DDBJ whole genome shotgun (WGS) entry which is preliminary data.</text>
</comment>
<keyword evidence="4" id="KW-0539">Nucleus</keyword>
<comment type="subcellular location">
    <subcellularLocation>
        <location evidence="1">Nucleus</location>
    </subcellularLocation>
</comment>
<dbReference type="InterPro" id="IPR044273">
    <property type="entry name" value="PIF3-like"/>
</dbReference>
<feature type="region of interest" description="Disordered" evidence="5">
    <location>
        <begin position="41"/>
        <end position="92"/>
    </location>
</feature>
<keyword evidence="8" id="KW-1185">Reference proteome</keyword>
<dbReference type="PROSITE" id="PS50888">
    <property type="entry name" value="BHLH"/>
    <property type="match status" value="1"/>
</dbReference>
<evidence type="ECO:0000256" key="2">
    <source>
        <dbReference type="ARBA" id="ARBA00023015"/>
    </source>
</evidence>
<dbReference type="InterPro" id="IPR011598">
    <property type="entry name" value="bHLH_dom"/>
</dbReference>
<sequence length="157" mass="17426">MTVGSSHCGSNQVVNDADLVVVLGKQHAISLLTIIPTRKNRDGEDTECQSEAIELESAEGKKSSQKSATTRKSRASKVHNLSERRRRDRINQKMRALQELIPHSNKSDKASMLDEAIEYIKSLQLQVQPMNMFNFVSHTSQQNYMQPPSADGNGSTG</sequence>
<dbReference type="FunFam" id="4.10.280.10:FF:000004">
    <property type="entry name" value="Basic helix-loop-helix transcription factor"/>
    <property type="match status" value="1"/>
</dbReference>
<dbReference type="Gramene" id="OE9A000778T1">
    <property type="protein sequence ID" value="OE9A000778C1"/>
    <property type="gene ID" value="OE9A000778"/>
</dbReference>
<dbReference type="GO" id="GO:0010017">
    <property type="term" value="P:red or far-red light signaling pathway"/>
    <property type="evidence" value="ECO:0007669"/>
    <property type="project" value="UniProtKB-ARBA"/>
</dbReference>
<dbReference type="Pfam" id="PF00010">
    <property type="entry name" value="HLH"/>
    <property type="match status" value="1"/>
</dbReference>
<evidence type="ECO:0000313" key="7">
    <source>
        <dbReference type="EMBL" id="CAA2985966.1"/>
    </source>
</evidence>
<feature type="compositionally biased region" description="Basic and acidic residues" evidence="5">
    <location>
        <begin position="80"/>
        <end position="91"/>
    </location>
</feature>
<dbReference type="EMBL" id="CACTIH010003835">
    <property type="protein sequence ID" value="CAA2985966.1"/>
    <property type="molecule type" value="Genomic_DNA"/>
</dbReference>
<dbReference type="GO" id="GO:0046983">
    <property type="term" value="F:protein dimerization activity"/>
    <property type="evidence" value="ECO:0007669"/>
    <property type="project" value="InterPro"/>
</dbReference>
<evidence type="ECO:0000313" key="8">
    <source>
        <dbReference type="Proteomes" id="UP000594638"/>
    </source>
</evidence>
<dbReference type="SMART" id="SM00353">
    <property type="entry name" value="HLH"/>
    <property type="match status" value="1"/>
</dbReference>
<name>A0A8S0S2M1_OLEEU</name>
<evidence type="ECO:0000259" key="6">
    <source>
        <dbReference type="PROSITE" id="PS50888"/>
    </source>
</evidence>